<protein>
    <recommendedName>
        <fullName evidence="4">Outer membrane protein beta-barrel domain-containing protein</fullName>
    </recommendedName>
</protein>
<evidence type="ECO:0000256" key="1">
    <source>
        <dbReference type="SAM" id="SignalP"/>
    </source>
</evidence>
<dbReference type="EMBL" id="VJWL01000002">
    <property type="protein sequence ID" value="TRW48721.1"/>
    <property type="molecule type" value="Genomic_DNA"/>
</dbReference>
<feature type="signal peptide" evidence="1">
    <location>
        <begin position="1"/>
        <end position="21"/>
    </location>
</feature>
<feature type="chain" id="PRO_5022211263" description="Outer membrane protein beta-barrel domain-containing protein" evidence="1">
    <location>
        <begin position="22"/>
        <end position="181"/>
    </location>
</feature>
<keyword evidence="3" id="KW-1185">Reference proteome</keyword>
<name>A0A552X0Z3_9GAMM</name>
<evidence type="ECO:0000313" key="3">
    <source>
        <dbReference type="Proteomes" id="UP000320359"/>
    </source>
</evidence>
<organism evidence="2 3">
    <name type="scientific">Aliidiomarina halalkaliphila</name>
    <dbReference type="NCBI Taxonomy" id="2593535"/>
    <lineage>
        <taxon>Bacteria</taxon>
        <taxon>Pseudomonadati</taxon>
        <taxon>Pseudomonadota</taxon>
        <taxon>Gammaproteobacteria</taxon>
        <taxon>Alteromonadales</taxon>
        <taxon>Idiomarinaceae</taxon>
        <taxon>Aliidiomarina</taxon>
    </lineage>
</organism>
<dbReference type="AlphaFoldDB" id="A0A552X0Z3"/>
<reference evidence="2 3" key="1">
    <citation type="submission" date="2019-07" db="EMBL/GenBank/DDBJ databases">
        <authorList>
            <person name="Yang M."/>
            <person name="Zhao D."/>
            <person name="Xiang H."/>
        </authorList>
    </citation>
    <scope>NUCLEOTIDE SEQUENCE [LARGE SCALE GENOMIC DNA]</scope>
    <source>
        <strain evidence="2 3">IM1326</strain>
    </source>
</reference>
<sequence length="181" mass="19612">MKTRKLMIFSTAFATAMFAMPALPDTVKPFQVGFGGFGVNVENGDSDNKFRGPGVNFQAALADSGRSQLALRVNYAQLEHEDFSSLSNDTGEALLLWGSNLNRTGFKWYVGGGVFQDRVQLEGFERSRNVSGGQLTGGLGYNWSNVGLDVWVSGRERSAYDTGAFRPDSVTAGGVTLGFRF</sequence>
<evidence type="ECO:0008006" key="4">
    <source>
        <dbReference type="Google" id="ProtNLM"/>
    </source>
</evidence>
<dbReference type="RefSeq" id="WP_143235707.1">
    <property type="nucleotide sequence ID" value="NZ_VJWL01000002.1"/>
</dbReference>
<comment type="caution">
    <text evidence="2">The sequence shown here is derived from an EMBL/GenBank/DDBJ whole genome shotgun (WGS) entry which is preliminary data.</text>
</comment>
<keyword evidence="1" id="KW-0732">Signal</keyword>
<evidence type="ECO:0000313" key="2">
    <source>
        <dbReference type="EMBL" id="TRW48721.1"/>
    </source>
</evidence>
<accession>A0A552X0Z3</accession>
<dbReference type="OrthoDB" id="6371503at2"/>
<proteinExistence type="predicted"/>
<gene>
    <name evidence="2" type="ORF">FM042_06985</name>
</gene>
<dbReference type="Proteomes" id="UP000320359">
    <property type="component" value="Unassembled WGS sequence"/>
</dbReference>